<dbReference type="Gene3D" id="1.10.3730.20">
    <property type="match status" value="1"/>
</dbReference>
<evidence type="ECO:0000256" key="3">
    <source>
        <dbReference type="ARBA" id="ARBA00022989"/>
    </source>
</evidence>
<feature type="transmembrane region" description="Helical" evidence="5">
    <location>
        <begin position="263"/>
        <end position="282"/>
    </location>
</feature>
<evidence type="ECO:0000256" key="4">
    <source>
        <dbReference type="ARBA" id="ARBA00023136"/>
    </source>
</evidence>
<proteinExistence type="predicted"/>
<dbReference type="InterPro" id="IPR037185">
    <property type="entry name" value="EmrE-like"/>
</dbReference>
<evidence type="ECO:0000256" key="1">
    <source>
        <dbReference type="ARBA" id="ARBA00004141"/>
    </source>
</evidence>
<accession>A0ABY6B7Y4</accession>
<dbReference type="PANTHER" id="PTHR22911:SF6">
    <property type="entry name" value="SOLUTE CARRIER FAMILY 35 MEMBER G1"/>
    <property type="match status" value="1"/>
</dbReference>
<dbReference type="PANTHER" id="PTHR22911">
    <property type="entry name" value="ACYL-MALONYL CONDENSING ENZYME-RELATED"/>
    <property type="match status" value="1"/>
</dbReference>
<evidence type="ECO:0000313" key="8">
    <source>
        <dbReference type="Proteomes" id="UP001064933"/>
    </source>
</evidence>
<feature type="transmembrane region" description="Helical" evidence="5">
    <location>
        <begin position="178"/>
        <end position="200"/>
    </location>
</feature>
<keyword evidence="4 5" id="KW-0472">Membrane</keyword>
<keyword evidence="8" id="KW-1185">Reference proteome</keyword>
<dbReference type="Proteomes" id="UP001064933">
    <property type="component" value="Chromosome"/>
</dbReference>
<feature type="transmembrane region" description="Helical" evidence="5">
    <location>
        <begin position="206"/>
        <end position="224"/>
    </location>
</feature>
<organism evidence="7 8">
    <name type="scientific">Roseateles amylovorans</name>
    <dbReference type="NCBI Taxonomy" id="2978473"/>
    <lineage>
        <taxon>Bacteria</taxon>
        <taxon>Pseudomonadati</taxon>
        <taxon>Pseudomonadota</taxon>
        <taxon>Betaproteobacteria</taxon>
        <taxon>Burkholderiales</taxon>
        <taxon>Sphaerotilaceae</taxon>
        <taxon>Roseateles</taxon>
    </lineage>
</organism>
<dbReference type="SUPFAM" id="SSF103481">
    <property type="entry name" value="Multidrug resistance efflux transporter EmrE"/>
    <property type="match status" value="2"/>
</dbReference>
<dbReference type="Pfam" id="PF00892">
    <property type="entry name" value="EamA"/>
    <property type="match status" value="2"/>
</dbReference>
<feature type="domain" description="EamA" evidence="6">
    <location>
        <begin position="148"/>
        <end position="275"/>
    </location>
</feature>
<dbReference type="RefSeq" id="WP_261759490.1">
    <property type="nucleotide sequence ID" value="NZ_CP104562.2"/>
</dbReference>
<feature type="transmembrane region" description="Helical" evidence="5">
    <location>
        <begin position="121"/>
        <end position="140"/>
    </location>
</feature>
<dbReference type="EMBL" id="CP104562">
    <property type="protein sequence ID" value="UXH79670.1"/>
    <property type="molecule type" value="Genomic_DNA"/>
</dbReference>
<evidence type="ECO:0000313" key="7">
    <source>
        <dbReference type="EMBL" id="UXH79670.1"/>
    </source>
</evidence>
<evidence type="ECO:0000256" key="2">
    <source>
        <dbReference type="ARBA" id="ARBA00022692"/>
    </source>
</evidence>
<evidence type="ECO:0000256" key="5">
    <source>
        <dbReference type="SAM" id="Phobius"/>
    </source>
</evidence>
<evidence type="ECO:0000259" key="6">
    <source>
        <dbReference type="Pfam" id="PF00892"/>
    </source>
</evidence>
<feature type="transmembrane region" description="Helical" evidence="5">
    <location>
        <begin position="95"/>
        <end position="114"/>
    </location>
</feature>
<feature type="transmembrane region" description="Helical" evidence="5">
    <location>
        <begin position="236"/>
        <end position="257"/>
    </location>
</feature>
<comment type="subcellular location">
    <subcellularLocation>
        <location evidence="1">Membrane</location>
        <topology evidence="1">Multi-pass membrane protein</topology>
    </subcellularLocation>
</comment>
<dbReference type="InterPro" id="IPR000620">
    <property type="entry name" value="EamA_dom"/>
</dbReference>
<gene>
    <name evidence="7" type="ORF">N4261_07090</name>
</gene>
<feature type="domain" description="EamA" evidence="6">
    <location>
        <begin position="2"/>
        <end position="136"/>
    </location>
</feature>
<feature type="transmembrane region" description="Helical" evidence="5">
    <location>
        <begin position="146"/>
        <end position="166"/>
    </location>
</feature>
<feature type="transmembrane region" description="Helical" evidence="5">
    <location>
        <begin position="34"/>
        <end position="53"/>
    </location>
</feature>
<name>A0ABY6B7Y4_9BURK</name>
<protein>
    <submittedName>
        <fullName evidence="7">DMT family transporter</fullName>
    </submittedName>
</protein>
<reference evidence="7" key="1">
    <citation type="submission" date="2022-10" db="EMBL/GenBank/DDBJ databases">
        <title>Characterization and whole genome sequencing of a new Roseateles species, isolated from fresh water.</title>
        <authorList>
            <person name="Guliayeva D.Y."/>
            <person name="Akhremchuk A.E."/>
            <person name="Sikolenko M.A."/>
            <person name="Valentovich L.N."/>
            <person name="Sidarenka A.V."/>
        </authorList>
    </citation>
    <scope>NUCLEOTIDE SEQUENCE</scope>
    <source>
        <strain evidence="7">BIM B-1768</strain>
    </source>
</reference>
<keyword evidence="2 5" id="KW-0812">Transmembrane</keyword>
<sequence length="298" mass="31550">MSASLLMVLATLLFATMGVCVKLASAYYSAGEIVMYRGLVGTLILFALTRTRGLSLKTAVPAMHFWRSLSGVIALSLWFFAISKLPLATAMTLNYMSSVWMALFLIGGAVLMGAAKVDPRLVVTVLLGFLGVGLVLQPAMEEQQMWHAMAGLASGMLSAMAYLQVTSLGRVGEPEYRIVFYFSMGGVVAGALTTLVSHGGWHAHTWKGAALLLAVGLLATGAQLMMTRAYGTGKPLVNASLQYLGIVFSALYGVLLFGDRLGLPSWLGIVLIVVAGLGATLLRARSTPKDAQHSVSES</sequence>
<feature type="transmembrane region" description="Helical" evidence="5">
    <location>
        <begin position="65"/>
        <end position="83"/>
    </location>
</feature>
<keyword evidence="3 5" id="KW-1133">Transmembrane helix</keyword>